<dbReference type="GO" id="GO:0051607">
    <property type="term" value="P:defense response to virus"/>
    <property type="evidence" value="ECO:0007669"/>
    <property type="project" value="UniProtKB-KW"/>
</dbReference>
<dbReference type="AlphaFoldDB" id="Q30S08"/>
<gene>
    <name evidence="3" type="ordered locus">Suden_0945</name>
</gene>
<keyword evidence="4" id="KW-1185">Reference proteome</keyword>
<dbReference type="Proteomes" id="UP000002714">
    <property type="component" value="Chromosome"/>
</dbReference>
<dbReference type="OrthoDB" id="2082416at2"/>
<feature type="domain" description="Adenylyl/Guanylyl and SMODS C-terminal sensor" evidence="2">
    <location>
        <begin position="294"/>
        <end position="420"/>
    </location>
</feature>
<dbReference type="KEGG" id="tdn:Suden_0945"/>
<dbReference type="eggNOG" id="COG1746">
    <property type="taxonomic scope" value="Bacteria"/>
</dbReference>
<keyword evidence="1" id="KW-0051">Antiviral defense</keyword>
<dbReference type="CDD" id="cd05400">
    <property type="entry name" value="NT_2-5OAS_ClassI-CCAase"/>
    <property type="match status" value="1"/>
</dbReference>
<dbReference type="HOGENOM" id="CLU_051351_1_0_7"/>
<evidence type="ECO:0000313" key="4">
    <source>
        <dbReference type="Proteomes" id="UP000002714"/>
    </source>
</evidence>
<dbReference type="InterPro" id="IPR043519">
    <property type="entry name" value="NT_sf"/>
</dbReference>
<sequence length="423" mass="49503">MNNQFKIFNESIRLTTNQENDAKIKYDGVAKTLHNYYYTNAYNGSSKFLFGSYKKKTNIRPFTALQDVDLIFKMPSSEFTKYDNYTSNGQSALLTKIKDILKDTYTTTDTIKGWGKVVLVKFAENTHNIEVLPAWENENGTFTIPNTENGGSWEEFNPRNDLNIFSTSNNLTAGTTSKLTRMIKSWKRNTSSLKIKSFELENYIIDFLSENNDEDLNDSELIRSFFEYLIDNVDENNKSFVQSALNRSNKAIDFESKGRYYKSCEEWRKIFGKKFPKWKDSIRFKSLDEDYSFSEEYIEDLFTQKLDPNYKLKIGCTVTQKGFQQKTPLLELLKKYILIPQKRLEFYIQNNTVPKPYSVYWKVRNFGIEAKNDLRGEITLDDGSETKIENTRYKGEHYVECYIIKDGICVARERVDIPISKEE</sequence>
<name>Q30S08_SULDN</name>
<dbReference type="RefSeq" id="WP_011372575.1">
    <property type="nucleotide sequence ID" value="NC_007575.1"/>
</dbReference>
<dbReference type="InterPro" id="IPR040511">
    <property type="entry name" value="AGS_C"/>
</dbReference>
<evidence type="ECO:0000313" key="3">
    <source>
        <dbReference type="EMBL" id="ABB44223.1"/>
    </source>
</evidence>
<protein>
    <recommendedName>
        <fullName evidence="2">Adenylyl/Guanylyl and SMODS C-terminal sensor domain-containing protein</fullName>
    </recommendedName>
</protein>
<reference evidence="3 4" key="1">
    <citation type="journal article" date="2008" name="Appl. Environ. Microbiol.">
        <title>Genome of the epsilonproteobacterial chemolithoautotroph Sulfurimonas denitrificans.</title>
        <authorList>
            <person name="Sievert S.M."/>
            <person name="Scott K.M."/>
            <person name="Klotz M.G."/>
            <person name="Chain P.S.G."/>
            <person name="Hauser L.J."/>
            <person name="Hemp J."/>
            <person name="Huegler M."/>
            <person name="Land M."/>
            <person name="Lapidus A."/>
            <person name="Larimer F.W."/>
            <person name="Lucas S."/>
            <person name="Malfatti S.A."/>
            <person name="Meyer F."/>
            <person name="Paulsen I.T."/>
            <person name="Ren Q."/>
            <person name="Simon J."/>
            <person name="Bailey K."/>
            <person name="Diaz E."/>
            <person name="Fitzpatrick K.A."/>
            <person name="Glover B."/>
            <person name="Gwatney N."/>
            <person name="Korajkic A."/>
            <person name="Long A."/>
            <person name="Mobberley J.M."/>
            <person name="Pantry S.N."/>
            <person name="Pazder G."/>
            <person name="Peterson S."/>
            <person name="Quintanilla J.D."/>
            <person name="Sprinkle R."/>
            <person name="Stephens J."/>
            <person name="Thomas P."/>
            <person name="Vaughn R."/>
            <person name="Weber M.J."/>
            <person name="Wooten L.L."/>
        </authorList>
    </citation>
    <scope>NUCLEOTIDE SEQUENCE [LARGE SCALE GENOMIC DNA]</scope>
    <source>
        <strain evidence="4">ATCC 33889 / DSM 1251</strain>
    </source>
</reference>
<evidence type="ECO:0000256" key="1">
    <source>
        <dbReference type="ARBA" id="ARBA00023118"/>
    </source>
</evidence>
<dbReference type="SUPFAM" id="SSF81301">
    <property type="entry name" value="Nucleotidyltransferase"/>
    <property type="match status" value="1"/>
</dbReference>
<organism evidence="3 4">
    <name type="scientific">Sulfurimonas denitrificans (strain ATCC 33889 / DSM 1251)</name>
    <name type="common">Thiomicrospira denitrificans (strain ATCC 33889 / DSM 1251)</name>
    <dbReference type="NCBI Taxonomy" id="326298"/>
    <lineage>
        <taxon>Bacteria</taxon>
        <taxon>Pseudomonadati</taxon>
        <taxon>Campylobacterota</taxon>
        <taxon>Epsilonproteobacteria</taxon>
        <taxon>Campylobacterales</taxon>
        <taxon>Sulfurimonadaceae</taxon>
        <taxon>Sulfurimonas</taxon>
    </lineage>
</organism>
<dbReference type="InterPro" id="IPR006116">
    <property type="entry name" value="NT_2-5OAS_ClassI-CCAase"/>
</dbReference>
<evidence type="ECO:0000259" key="2">
    <source>
        <dbReference type="Pfam" id="PF18134"/>
    </source>
</evidence>
<dbReference type="GO" id="GO:0016779">
    <property type="term" value="F:nucleotidyltransferase activity"/>
    <property type="evidence" value="ECO:0007669"/>
    <property type="project" value="InterPro"/>
</dbReference>
<dbReference type="STRING" id="326298.Suden_0945"/>
<proteinExistence type="predicted"/>
<dbReference type="Pfam" id="PF18144">
    <property type="entry name" value="SMODS"/>
    <property type="match status" value="1"/>
</dbReference>
<accession>Q30S08</accession>
<dbReference type="EMBL" id="CP000153">
    <property type="protein sequence ID" value="ABB44223.1"/>
    <property type="molecule type" value="Genomic_DNA"/>
</dbReference>
<dbReference type="Pfam" id="PF18134">
    <property type="entry name" value="AGS_C"/>
    <property type="match status" value="1"/>
</dbReference>